<evidence type="ECO:0000256" key="3">
    <source>
        <dbReference type="ARBA" id="ARBA00023015"/>
    </source>
</evidence>
<gene>
    <name evidence="9" type="ORF">BKA00_005761</name>
</gene>
<dbReference type="NCBIfam" id="TIGR02937">
    <property type="entry name" value="sigma70-ECF"/>
    <property type="match status" value="1"/>
</dbReference>
<dbReference type="Pfam" id="PF04542">
    <property type="entry name" value="Sigma70_r2"/>
    <property type="match status" value="1"/>
</dbReference>
<dbReference type="CDD" id="cd06171">
    <property type="entry name" value="Sigma70_r4"/>
    <property type="match status" value="1"/>
</dbReference>
<accession>A0A7X0G3V4</accession>
<dbReference type="GO" id="GO:0016987">
    <property type="term" value="F:sigma factor activity"/>
    <property type="evidence" value="ECO:0007669"/>
    <property type="project" value="UniProtKB-KW"/>
</dbReference>
<dbReference type="Gene3D" id="3.10.450.50">
    <property type="match status" value="1"/>
</dbReference>
<dbReference type="InterPro" id="IPR013324">
    <property type="entry name" value="RNA_pol_sigma_r3/r4-like"/>
</dbReference>
<dbReference type="SUPFAM" id="SSF88659">
    <property type="entry name" value="Sigma3 and sigma4 domains of RNA polymerase sigma factors"/>
    <property type="match status" value="1"/>
</dbReference>
<feature type="domain" description="RNA polymerase sigma factor 70 region 4 type 2" evidence="7">
    <location>
        <begin position="128"/>
        <end position="180"/>
    </location>
</feature>
<proteinExistence type="inferred from homology"/>
<dbReference type="Proteomes" id="UP000546324">
    <property type="component" value="Unassembled WGS sequence"/>
</dbReference>
<organism evidence="9 10">
    <name type="scientific">Actinomadura coerulea</name>
    <dbReference type="NCBI Taxonomy" id="46159"/>
    <lineage>
        <taxon>Bacteria</taxon>
        <taxon>Bacillati</taxon>
        <taxon>Actinomycetota</taxon>
        <taxon>Actinomycetes</taxon>
        <taxon>Streptosporangiales</taxon>
        <taxon>Thermomonosporaceae</taxon>
        <taxon>Actinomadura</taxon>
    </lineage>
</organism>
<dbReference type="NCBIfam" id="NF006089">
    <property type="entry name" value="PRK08241.1"/>
    <property type="match status" value="1"/>
</dbReference>
<evidence type="ECO:0000256" key="2">
    <source>
        <dbReference type="ARBA" id="ARBA00011344"/>
    </source>
</evidence>
<dbReference type="Pfam" id="PF12680">
    <property type="entry name" value="SnoaL_2"/>
    <property type="match status" value="1"/>
</dbReference>
<comment type="similarity">
    <text evidence="1">Belongs to the sigma-70 factor family. ECF subfamily.</text>
</comment>
<evidence type="ECO:0000313" key="9">
    <source>
        <dbReference type="EMBL" id="MBB6398847.1"/>
    </source>
</evidence>
<dbReference type="Gene3D" id="1.10.10.10">
    <property type="entry name" value="Winged helix-like DNA-binding domain superfamily/Winged helix DNA-binding domain"/>
    <property type="match status" value="1"/>
</dbReference>
<dbReference type="PANTHER" id="PTHR30173">
    <property type="entry name" value="SIGMA 19 FACTOR"/>
    <property type="match status" value="1"/>
</dbReference>
<keyword evidence="5" id="KW-0804">Transcription</keyword>
<keyword evidence="10" id="KW-1185">Reference proteome</keyword>
<name>A0A7X0G3V4_9ACTN</name>
<evidence type="ECO:0000256" key="4">
    <source>
        <dbReference type="ARBA" id="ARBA00023082"/>
    </source>
</evidence>
<protein>
    <submittedName>
        <fullName evidence="9">RNA polymerase sigma-70 factor (ECF subfamily)</fullName>
    </submittedName>
</protein>
<dbReference type="InterPro" id="IPR032710">
    <property type="entry name" value="NTF2-like_dom_sf"/>
</dbReference>
<dbReference type="NCBIfam" id="TIGR02960">
    <property type="entry name" value="SigX5"/>
    <property type="match status" value="1"/>
</dbReference>
<dbReference type="InterPro" id="IPR052704">
    <property type="entry name" value="ECF_Sigma-70_Domain"/>
</dbReference>
<dbReference type="InterPro" id="IPR007627">
    <property type="entry name" value="RNA_pol_sigma70_r2"/>
</dbReference>
<reference evidence="9 10" key="1">
    <citation type="submission" date="2020-08" db="EMBL/GenBank/DDBJ databases">
        <title>Sequencing the genomes of 1000 actinobacteria strains.</title>
        <authorList>
            <person name="Klenk H.-P."/>
        </authorList>
    </citation>
    <scope>NUCLEOTIDE SEQUENCE [LARGE SCALE GENOMIC DNA]</scope>
    <source>
        <strain evidence="9 10">DSM 43675</strain>
    </source>
</reference>
<sequence length="312" mass="33620">MAFEDRLEAHRVDLTGYCYRMLACAAEAEDAVQETLFRAWKSADRFDERRAGLRTWLHRIATNVCLDMTRGVQRRALAMDLGPSSPAGASLGAPLEAAAFVRPVPDRLVLPADGDPAELAASRETIRLAFVAALQALPPRQRAVLILREVLCWSAEEVAGLLDSSPAAVNSALQRARATMSARPTPAGSGEVDEDLLARYVNAFTAYDVDGLVSLLHQDATMSMPPFAWWLSGREAIRAALLGAAGACADDRLVRTAANGSPAFAQYRDGKAFGLLILDSRDGLIASTTTYLEPSLFALFGLPMTSEPPSRM</sequence>
<dbReference type="InterPro" id="IPR037401">
    <property type="entry name" value="SnoaL-like"/>
</dbReference>
<evidence type="ECO:0000259" key="6">
    <source>
        <dbReference type="Pfam" id="PF04542"/>
    </source>
</evidence>
<dbReference type="EMBL" id="JACHMQ010000001">
    <property type="protein sequence ID" value="MBB6398847.1"/>
    <property type="molecule type" value="Genomic_DNA"/>
</dbReference>
<dbReference type="Gene3D" id="1.10.1740.10">
    <property type="match status" value="1"/>
</dbReference>
<dbReference type="InterPro" id="IPR013249">
    <property type="entry name" value="RNA_pol_sigma70_r4_t2"/>
</dbReference>
<dbReference type="InterPro" id="IPR013325">
    <property type="entry name" value="RNA_pol_sigma_r2"/>
</dbReference>
<keyword evidence="3" id="KW-0805">Transcription regulation</keyword>
<dbReference type="SUPFAM" id="SSF88946">
    <property type="entry name" value="Sigma2 domain of RNA polymerase sigma factors"/>
    <property type="match status" value="1"/>
</dbReference>
<dbReference type="PANTHER" id="PTHR30173:SF36">
    <property type="entry name" value="ECF RNA POLYMERASE SIGMA FACTOR SIGJ"/>
    <property type="match status" value="1"/>
</dbReference>
<evidence type="ECO:0000259" key="7">
    <source>
        <dbReference type="Pfam" id="PF08281"/>
    </source>
</evidence>
<evidence type="ECO:0000259" key="8">
    <source>
        <dbReference type="Pfam" id="PF12680"/>
    </source>
</evidence>
<dbReference type="SUPFAM" id="SSF54427">
    <property type="entry name" value="NTF2-like"/>
    <property type="match status" value="1"/>
</dbReference>
<evidence type="ECO:0000313" key="10">
    <source>
        <dbReference type="Proteomes" id="UP000546324"/>
    </source>
</evidence>
<dbReference type="InterPro" id="IPR036388">
    <property type="entry name" value="WH-like_DNA-bd_sf"/>
</dbReference>
<dbReference type="InterPro" id="IPR014284">
    <property type="entry name" value="RNA_pol_sigma-70_dom"/>
</dbReference>
<dbReference type="InterPro" id="IPR014305">
    <property type="entry name" value="RNA_pol_sigma-G_actinobac"/>
</dbReference>
<evidence type="ECO:0000256" key="5">
    <source>
        <dbReference type="ARBA" id="ARBA00023163"/>
    </source>
</evidence>
<evidence type="ECO:0000256" key="1">
    <source>
        <dbReference type="ARBA" id="ARBA00010641"/>
    </source>
</evidence>
<dbReference type="GO" id="GO:0006352">
    <property type="term" value="P:DNA-templated transcription initiation"/>
    <property type="evidence" value="ECO:0007669"/>
    <property type="project" value="InterPro"/>
</dbReference>
<dbReference type="GO" id="GO:0003677">
    <property type="term" value="F:DNA binding"/>
    <property type="evidence" value="ECO:0007669"/>
    <property type="project" value="InterPro"/>
</dbReference>
<dbReference type="Pfam" id="PF08281">
    <property type="entry name" value="Sigma70_r4_2"/>
    <property type="match status" value="1"/>
</dbReference>
<comment type="caution">
    <text evidence="9">The sequence shown here is derived from an EMBL/GenBank/DDBJ whole genome shotgun (WGS) entry which is preliminary data.</text>
</comment>
<feature type="domain" description="RNA polymerase sigma-70 region 2" evidence="6">
    <location>
        <begin position="8"/>
        <end position="74"/>
    </location>
</feature>
<comment type="subunit">
    <text evidence="2">Interacts transiently with the RNA polymerase catalytic core formed by RpoA, RpoB, RpoC and RpoZ (2 alpha, 1 beta, 1 beta' and 1 omega subunit) to form the RNA polymerase holoenzyme that can initiate transcription.</text>
</comment>
<dbReference type="AlphaFoldDB" id="A0A7X0G3V4"/>
<feature type="domain" description="SnoaL-like" evidence="8">
    <location>
        <begin position="198"/>
        <end position="268"/>
    </location>
</feature>
<keyword evidence="4" id="KW-0731">Sigma factor</keyword>